<comment type="caution">
    <text evidence="1">The sequence shown here is derived from an EMBL/GenBank/DDBJ whole genome shotgun (WGS) entry which is preliminary data.</text>
</comment>
<reference evidence="1" key="1">
    <citation type="submission" date="2022-07" db="EMBL/GenBank/DDBJ databases">
        <title>Genome Sequence of Leucocoprinus birnbaumii.</title>
        <authorList>
            <person name="Buettner E."/>
        </authorList>
    </citation>
    <scope>NUCLEOTIDE SEQUENCE</scope>
    <source>
        <strain evidence="1">VT141</strain>
    </source>
</reference>
<evidence type="ECO:0000313" key="1">
    <source>
        <dbReference type="EMBL" id="KAJ3570994.1"/>
    </source>
</evidence>
<evidence type="ECO:0008006" key="3">
    <source>
        <dbReference type="Google" id="ProtNLM"/>
    </source>
</evidence>
<protein>
    <recommendedName>
        <fullName evidence="3">F-box domain-containing protein</fullName>
    </recommendedName>
</protein>
<dbReference type="AlphaFoldDB" id="A0AAD5YTB5"/>
<proteinExistence type="predicted"/>
<keyword evidence="2" id="KW-1185">Reference proteome</keyword>
<dbReference type="Gene3D" id="3.80.10.10">
    <property type="entry name" value="Ribonuclease Inhibitor"/>
    <property type="match status" value="1"/>
</dbReference>
<dbReference type="SUPFAM" id="SSF52047">
    <property type="entry name" value="RNI-like"/>
    <property type="match status" value="1"/>
</dbReference>
<dbReference type="InterPro" id="IPR032675">
    <property type="entry name" value="LRR_dom_sf"/>
</dbReference>
<dbReference type="Proteomes" id="UP001213000">
    <property type="component" value="Unassembled WGS sequence"/>
</dbReference>
<sequence length="437" mass="48428">MSLPDGGGNTQRIPSLPLEIVEEIATHASGQDTLKAASTVSRAWLSAFRPKLFAHIVLGKRFMAATSSPSFVDDKLVSSFITSIKVQGILTALVDEKLLAVLNMLPNLESLELSGVGLGWERATPQSTKLLVQVLKKESLQILSVEFSADHCSGFPLALIPFCRRVQTLSLEDTRLLLPLFVENRKLFSSLTRNLESPTLSEPSSVALQTLKLSGTGLISRFAHFHSQHQGWLSPNSLERLELNYIDSRTDTPSRAMGELLRAFGGSVKMLSITVCQPEDSQYDRSLDAVDFLNLMQVHTLELTLTTVFGEAGNGFLAFARSWACPILRRLSMKETITKVLITCQVSDNLHVATSCFKRSLAPLWHELDWVLGDSFPSLTECSIVFKICREGSFLLTRARGQENHVVVDEESLENQFPRIRMRGIVFCAASMPWDCS</sequence>
<evidence type="ECO:0000313" key="2">
    <source>
        <dbReference type="Proteomes" id="UP001213000"/>
    </source>
</evidence>
<accession>A0AAD5YTB5</accession>
<dbReference type="EMBL" id="JANIEX010000207">
    <property type="protein sequence ID" value="KAJ3570994.1"/>
    <property type="molecule type" value="Genomic_DNA"/>
</dbReference>
<organism evidence="1 2">
    <name type="scientific">Leucocoprinus birnbaumii</name>
    <dbReference type="NCBI Taxonomy" id="56174"/>
    <lineage>
        <taxon>Eukaryota</taxon>
        <taxon>Fungi</taxon>
        <taxon>Dikarya</taxon>
        <taxon>Basidiomycota</taxon>
        <taxon>Agaricomycotina</taxon>
        <taxon>Agaricomycetes</taxon>
        <taxon>Agaricomycetidae</taxon>
        <taxon>Agaricales</taxon>
        <taxon>Agaricineae</taxon>
        <taxon>Agaricaceae</taxon>
        <taxon>Leucocoprinus</taxon>
    </lineage>
</organism>
<name>A0AAD5YTB5_9AGAR</name>
<gene>
    <name evidence="1" type="ORF">NP233_g4030</name>
</gene>